<gene>
    <name evidence="8" type="ORF">DW663_12610</name>
</gene>
<evidence type="ECO:0000313" key="8">
    <source>
        <dbReference type="EMBL" id="RHF69610.1"/>
    </source>
</evidence>
<dbReference type="AlphaFoldDB" id="A0A414PLY6"/>
<dbReference type="GeneID" id="62762301"/>
<evidence type="ECO:0000256" key="1">
    <source>
        <dbReference type="ARBA" id="ARBA00001966"/>
    </source>
</evidence>
<dbReference type="GO" id="GO:0003824">
    <property type="term" value="F:catalytic activity"/>
    <property type="evidence" value="ECO:0007669"/>
    <property type="project" value="InterPro"/>
</dbReference>
<dbReference type="SFLD" id="SFLDG01067">
    <property type="entry name" value="SPASM/twitch_domain_containing"/>
    <property type="match status" value="1"/>
</dbReference>
<name>A0A414PLY6_FUSMR</name>
<dbReference type="SFLD" id="SFLDS00029">
    <property type="entry name" value="Radical_SAM"/>
    <property type="match status" value="1"/>
</dbReference>
<dbReference type="PANTHER" id="PTHR43787:SF11">
    <property type="entry name" value="UPF0026 PROTEIN SLR1464"/>
    <property type="match status" value="1"/>
</dbReference>
<organism evidence="8 9">
    <name type="scientific">Fusobacterium mortiferum</name>
    <dbReference type="NCBI Taxonomy" id="850"/>
    <lineage>
        <taxon>Bacteria</taxon>
        <taxon>Fusobacteriati</taxon>
        <taxon>Fusobacteriota</taxon>
        <taxon>Fusobacteriia</taxon>
        <taxon>Fusobacteriales</taxon>
        <taxon>Fusobacteriaceae</taxon>
        <taxon>Fusobacterium</taxon>
    </lineage>
</organism>
<keyword evidence="6" id="KW-0411">Iron-sulfur</keyword>
<evidence type="ECO:0000259" key="7">
    <source>
        <dbReference type="PROSITE" id="PS51918"/>
    </source>
</evidence>
<evidence type="ECO:0000256" key="2">
    <source>
        <dbReference type="ARBA" id="ARBA00022485"/>
    </source>
</evidence>
<accession>A0A414PLY6</accession>
<comment type="cofactor">
    <cofactor evidence="1">
        <name>[4Fe-4S] cluster</name>
        <dbReference type="ChEBI" id="CHEBI:49883"/>
    </cofactor>
</comment>
<proteinExistence type="predicted"/>
<keyword evidence="2" id="KW-0004">4Fe-4S</keyword>
<dbReference type="PANTHER" id="PTHR43787">
    <property type="entry name" value="FEMO COFACTOR BIOSYNTHESIS PROTEIN NIFB-RELATED"/>
    <property type="match status" value="1"/>
</dbReference>
<protein>
    <submittedName>
        <fullName evidence="8">Radical SAM protein</fullName>
    </submittedName>
</protein>
<dbReference type="GO" id="GO:0046872">
    <property type="term" value="F:metal ion binding"/>
    <property type="evidence" value="ECO:0007669"/>
    <property type="project" value="UniProtKB-KW"/>
</dbReference>
<comment type="caution">
    <text evidence="8">The sequence shown here is derived from an EMBL/GenBank/DDBJ whole genome shotgun (WGS) entry which is preliminary data.</text>
</comment>
<reference evidence="8 9" key="1">
    <citation type="submission" date="2018-08" db="EMBL/GenBank/DDBJ databases">
        <title>A genome reference for cultivated species of the human gut microbiota.</title>
        <authorList>
            <person name="Zou Y."/>
            <person name="Xue W."/>
            <person name="Luo G."/>
        </authorList>
    </citation>
    <scope>NUCLEOTIDE SEQUENCE [LARGE SCALE GENOMIC DNA]</scope>
    <source>
        <strain evidence="8 9">AM25-1</strain>
    </source>
</reference>
<evidence type="ECO:0000256" key="3">
    <source>
        <dbReference type="ARBA" id="ARBA00022691"/>
    </source>
</evidence>
<dbReference type="CDD" id="cd01335">
    <property type="entry name" value="Radical_SAM"/>
    <property type="match status" value="1"/>
</dbReference>
<keyword evidence="3" id="KW-0949">S-adenosyl-L-methionine</keyword>
<dbReference type="Proteomes" id="UP000284676">
    <property type="component" value="Unassembled WGS sequence"/>
</dbReference>
<evidence type="ECO:0000256" key="4">
    <source>
        <dbReference type="ARBA" id="ARBA00022723"/>
    </source>
</evidence>
<sequence length="276" mass="31820">MFKHVFGPVPSRRLGISLGVDLVLPKSCNMNCIFCECGATKKLTLKRERFKDPEEVKEEIKEVLKKIKPDYITFSGSGEPTLSKDIGEIIDWIKEHTDVKVCVITNGLLLEDGKVIEDIKKADLIIPTLNSVDNLIFKKINRPSVESDISQVMGGLRNLSEKYRGEIYIETFIIEGLNDSDEHTERMVKFLKNLKFTKLQLNSLDRPGTEEWVKPASKSTLKRIKDKYIELGIKNVEIVNEMKEVEKKLDVDKELLKNMKEKREYSEKELKKIYNI</sequence>
<dbReference type="SUPFAM" id="SSF102114">
    <property type="entry name" value="Radical SAM enzymes"/>
    <property type="match status" value="1"/>
</dbReference>
<dbReference type="Gene3D" id="3.20.20.70">
    <property type="entry name" value="Aldolase class I"/>
    <property type="match status" value="1"/>
</dbReference>
<feature type="domain" description="Radical SAM core" evidence="7">
    <location>
        <begin position="8"/>
        <end position="234"/>
    </location>
</feature>
<dbReference type="GO" id="GO:0051539">
    <property type="term" value="F:4 iron, 4 sulfur cluster binding"/>
    <property type="evidence" value="ECO:0007669"/>
    <property type="project" value="UniProtKB-KW"/>
</dbReference>
<evidence type="ECO:0000256" key="6">
    <source>
        <dbReference type="ARBA" id="ARBA00023014"/>
    </source>
</evidence>
<dbReference type="Pfam" id="PF04055">
    <property type="entry name" value="Radical_SAM"/>
    <property type="match status" value="1"/>
</dbReference>
<dbReference type="InterPro" id="IPR006638">
    <property type="entry name" value="Elp3/MiaA/NifB-like_rSAM"/>
</dbReference>
<dbReference type="PROSITE" id="PS51918">
    <property type="entry name" value="RADICAL_SAM"/>
    <property type="match status" value="1"/>
</dbReference>
<evidence type="ECO:0000256" key="5">
    <source>
        <dbReference type="ARBA" id="ARBA00023004"/>
    </source>
</evidence>
<dbReference type="RefSeq" id="WP_005885861.1">
    <property type="nucleotide sequence ID" value="NZ_CABMMQ010000005.1"/>
</dbReference>
<dbReference type="SFLD" id="SFLDG01083">
    <property type="entry name" value="Uncharacterised_Radical_SAM_Su"/>
    <property type="match status" value="1"/>
</dbReference>
<dbReference type="InterPro" id="IPR007197">
    <property type="entry name" value="rSAM"/>
</dbReference>
<evidence type="ECO:0000313" key="9">
    <source>
        <dbReference type="Proteomes" id="UP000284676"/>
    </source>
</evidence>
<dbReference type="InterPro" id="IPR058240">
    <property type="entry name" value="rSAM_sf"/>
</dbReference>
<keyword evidence="5" id="KW-0408">Iron</keyword>
<dbReference type="InterPro" id="IPR013785">
    <property type="entry name" value="Aldolase_TIM"/>
</dbReference>
<dbReference type="EMBL" id="QRHL01000047">
    <property type="protein sequence ID" value="RHF69610.1"/>
    <property type="molecule type" value="Genomic_DNA"/>
</dbReference>
<keyword evidence="4" id="KW-0479">Metal-binding</keyword>
<dbReference type="InterPro" id="IPR040084">
    <property type="entry name" value="GTPase_Obg"/>
</dbReference>
<dbReference type="SMART" id="SM00729">
    <property type="entry name" value="Elp3"/>
    <property type="match status" value="1"/>
</dbReference>